<comment type="similarity">
    <text evidence="1 2">Belongs to the terpene synthase family.</text>
</comment>
<proteinExistence type="inferred from homology"/>
<dbReference type="PANTHER" id="PTHR35201">
    <property type="entry name" value="TERPENE SYNTHASE"/>
    <property type="match status" value="1"/>
</dbReference>
<dbReference type="SUPFAM" id="SSF48576">
    <property type="entry name" value="Terpenoid synthases"/>
    <property type="match status" value="1"/>
</dbReference>
<dbReference type="Gramene" id="EFJ16081">
    <property type="protein sequence ID" value="EFJ16081"/>
    <property type="gene ID" value="SELMODRAFT_422096"/>
</dbReference>
<keyword evidence="2" id="KW-0456">Lyase</keyword>
<evidence type="ECO:0000313" key="4">
    <source>
        <dbReference type="Proteomes" id="UP000001514"/>
    </source>
</evidence>
<dbReference type="InParanoid" id="D8SHB9"/>
<evidence type="ECO:0000256" key="2">
    <source>
        <dbReference type="RuleBase" id="RU366034"/>
    </source>
</evidence>
<dbReference type="InterPro" id="IPR034686">
    <property type="entry name" value="Terpene_cyclase-like_2"/>
</dbReference>
<dbReference type="GO" id="GO:0010333">
    <property type="term" value="F:terpene synthase activity"/>
    <property type="evidence" value="ECO:0007669"/>
    <property type="project" value="InterPro"/>
</dbReference>
<dbReference type="KEGG" id="smo:SELMODRAFT_422096"/>
<dbReference type="Pfam" id="PF19086">
    <property type="entry name" value="Terpene_syn_C_2"/>
    <property type="match status" value="1"/>
</dbReference>
<comment type="cofactor">
    <cofactor evidence="2">
        <name>Mg(2+)</name>
        <dbReference type="ChEBI" id="CHEBI:18420"/>
    </cofactor>
</comment>
<dbReference type="OrthoDB" id="6486656at2759"/>
<dbReference type="GO" id="GO:0046872">
    <property type="term" value="F:metal ion binding"/>
    <property type="evidence" value="ECO:0007669"/>
    <property type="project" value="UniProtKB-KW"/>
</dbReference>
<dbReference type="EMBL" id="GL377620">
    <property type="protein sequence ID" value="EFJ16081.1"/>
    <property type="molecule type" value="Genomic_DNA"/>
</dbReference>
<evidence type="ECO:0000256" key="1">
    <source>
        <dbReference type="ARBA" id="ARBA00006333"/>
    </source>
</evidence>
<protein>
    <recommendedName>
        <fullName evidence="2">Terpene synthase</fullName>
        <ecNumber evidence="2">4.2.3.-</ecNumber>
    </recommendedName>
</protein>
<name>D8SHB9_SELML</name>
<dbReference type="Gene3D" id="1.10.600.10">
    <property type="entry name" value="Farnesyl Diphosphate Synthase"/>
    <property type="match status" value="1"/>
</dbReference>
<dbReference type="InterPro" id="IPR008949">
    <property type="entry name" value="Isoprenoid_synthase_dom_sf"/>
</dbReference>
<organism evidence="4">
    <name type="scientific">Selaginella moellendorffii</name>
    <name type="common">Spikemoss</name>
    <dbReference type="NCBI Taxonomy" id="88036"/>
    <lineage>
        <taxon>Eukaryota</taxon>
        <taxon>Viridiplantae</taxon>
        <taxon>Streptophyta</taxon>
        <taxon>Embryophyta</taxon>
        <taxon>Tracheophyta</taxon>
        <taxon>Lycopodiopsida</taxon>
        <taxon>Selaginellales</taxon>
        <taxon>Selaginellaceae</taxon>
        <taxon>Selaginella</taxon>
    </lineage>
</organism>
<dbReference type="GO" id="GO:0008299">
    <property type="term" value="P:isoprenoid biosynthetic process"/>
    <property type="evidence" value="ECO:0007669"/>
    <property type="project" value="UniProtKB-ARBA"/>
</dbReference>
<accession>D8SHB9</accession>
<dbReference type="EC" id="4.2.3.-" evidence="2"/>
<keyword evidence="2" id="KW-0479">Metal-binding</keyword>
<reference evidence="3 4" key="1">
    <citation type="journal article" date="2011" name="Science">
        <title>The Selaginella genome identifies genetic changes associated with the evolution of vascular plants.</title>
        <authorList>
            <person name="Banks J.A."/>
            <person name="Nishiyama T."/>
            <person name="Hasebe M."/>
            <person name="Bowman J.L."/>
            <person name="Gribskov M."/>
            <person name="dePamphilis C."/>
            <person name="Albert V.A."/>
            <person name="Aono N."/>
            <person name="Aoyama T."/>
            <person name="Ambrose B.A."/>
            <person name="Ashton N.W."/>
            <person name="Axtell M.J."/>
            <person name="Barker E."/>
            <person name="Barker M.S."/>
            <person name="Bennetzen J.L."/>
            <person name="Bonawitz N.D."/>
            <person name="Chapple C."/>
            <person name="Cheng C."/>
            <person name="Correa L.G."/>
            <person name="Dacre M."/>
            <person name="DeBarry J."/>
            <person name="Dreyer I."/>
            <person name="Elias M."/>
            <person name="Engstrom E.M."/>
            <person name="Estelle M."/>
            <person name="Feng L."/>
            <person name="Finet C."/>
            <person name="Floyd S.K."/>
            <person name="Frommer W.B."/>
            <person name="Fujita T."/>
            <person name="Gramzow L."/>
            <person name="Gutensohn M."/>
            <person name="Harholt J."/>
            <person name="Hattori M."/>
            <person name="Heyl A."/>
            <person name="Hirai T."/>
            <person name="Hiwatashi Y."/>
            <person name="Ishikawa M."/>
            <person name="Iwata M."/>
            <person name="Karol K.G."/>
            <person name="Koehler B."/>
            <person name="Kolukisaoglu U."/>
            <person name="Kubo M."/>
            <person name="Kurata T."/>
            <person name="Lalonde S."/>
            <person name="Li K."/>
            <person name="Li Y."/>
            <person name="Litt A."/>
            <person name="Lyons E."/>
            <person name="Manning G."/>
            <person name="Maruyama T."/>
            <person name="Michael T.P."/>
            <person name="Mikami K."/>
            <person name="Miyazaki S."/>
            <person name="Morinaga S."/>
            <person name="Murata T."/>
            <person name="Mueller-Roeber B."/>
            <person name="Nelson D.R."/>
            <person name="Obara M."/>
            <person name="Oguri Y."/>
            <person name="Olmstead R.G."/>
            <person name="Onodera N."/>
            <person name="Petersen B.L."/>
            <person name="Pils B."/>
            <person name="Prigge M."/>
            <person name="Rensing S.A."/>
            <person name="Riano-Pachon D.M."/>
            <person name="Roberts A.W."/>
            <person name="Sato Y."/>
            <person name="Scheller H.V."/>
            <person name="Schulz B."/>
            <person name="Schulz C."/>
            <person name="Shakirov E.V."/>
            <person name="Shibagaki N."/>
            <person name="Shinohara N."/>
            <person name="Shippen D.E."/>
            <person name="Soerensen I."/>
            <person name="Sotooka R."/>
            <person name="Sugimoto N."/>
            <person name="Sugita M."/>
            <person name="Sumikawa N."/>
            <person name="Tanurdzic M."/>
            <person name="Theissen G."/>
            <person name="Ulvskov P."/>
            <person name="Wakazuki S."/>
            <person name="Weng J.K."/>
            <person name="Willats W.W."/>
            <person name="Wipf D."/>
            <person name="Wolf P.G."/>
            <person name="Yang L."/>
            <person name="Zimmer A.D."/>
            <person name="Zhu Q."/>
            <person name="Mitros T."/>
            <person name="Hellsten U."/>
            <person name="Loque D."/>
            <person name="Otillar R."/>
            <person name="Salamov A."/>
            <person name="Schmutz J."/>
            <person name="Shapiro H."/>
            <person name="Lindquist E."/>
            <person name="Lucas S."/>
            <person name="Rokhsar D."/>
            <person name="Grigoriev I.V."/>
        </authorList>
    </citation>
    <scope>NUCLEOTIDE SEQUENCE [LARGE SCALE GENOMIC DNA]</scope>
</reference>
<dbReference type="PANTHER" id="PTHR35201:SF4">
    <property type="entry name" value="BETA-PINACENE SYNTHASE-RELATED"/>
    <property type="match status" value="1"/>
</dbReference>
<keyword evidence="4" id="KW-1185">Reference proteome</keyword>
<dbReference type="Proteomes" id="UP000001514">
    <property type="component" value="Unassembled WGS sequence"/>
</dbReference>
<evidence type="ECO:0000313" key="3">
    <source>
        <dbReference type="EMBL" id="EFJ16081.1"/>
    </source>
</evidence>
<sequence length="367" mass="41638">MGSLCLQKLSAVEHLFALESFELPEVPCSLSFHRHPEYKSITREANEWAFKCTRRDLSPEEKKSLLQWKVPMVTCLSTAHAPKENMVASAKFAWAIAFLDDPIDGNEVASTSYLDTVLSLCNGTASLTEVPDIVAYRACHDLMKDLRSLLKPELFKRTVSTVEGWARSISSDDLKQDYKLYRRNNIFILPLFYTLIGASFEHEDVESPDFVSAQNAMLDHIWMVNDIFSFRKEFYQKKLNNLPAVLLLTDPSVKTFQEAVNATCRMIQEKEEEFIYYHDILAANASRDGKEFLKFLDVLSCAIPANLAFHYASSRYHGMDNPLLAGGTFHGTWILDPKRTIIVSDPNRSNAAASNKLNHIQDLSKLI</sequence>
<gene>
    <name evidence="3" type="ORF">SELMODRAFT_422096</name>
</gene>
<dbReference type="HOGENOM" id="CLU_063343_0_0_1"/>
<keyword evidence="2" id="KW-0460">Magnesium</keyword>
<dbReference type="AlphaFoldDB" id="D8SHB9"/>